<proteinExistence type="predicted"/>
<dbReference type="EMBL" id="BLKS01000001">
    <property type="protein sequence ID" value="GFG53883.1"/>
    <property type="molecule type" value="Genomic_DNA"/>
</dbReference>
<dbReference type="GO" id="GO:0004497">
    <property type="term" value="F:monooxygenase activity"/>
    <property type="evidence" value="ECO:0007669"/>
    <property type="project" value="UniProtKB-ARBA"/>
</dbReference>
<dbReference type="AlphaFoldDB" id="A0A2A7N3G1"/>
<evidence type="ECO:0000313" key="7">
    <source>
        <dbReference type="EMBL" id="GFG53883.1"/>
    </source>
</evidence>
<evidence type="ECO:0000256" key="1">
    <source>
        <dbReference type="ARBA" id="ARBA00022714"/>
    </source>
</evidence>
<reference evidence="8 9" key="1">
    <citation type="submission" date="2017-10" db="EMBL/GenBank/DDBJ databases">
        <title>The new phylogeny of genus Mycobacterium.</title>
        <authorList>
            <person name="Tortoli E."/>
            <person name="Trovato A."/>
            <person name="Cirillo D.M."/>
        </authorList>
    </citation>
    <scope>NUCLEOTIDE SEQUENCE [LARGE SCALE GENOMIC DNA]</scope>
    <source>
        <strain evidence="8 9">CCUG37673</strain>
    </source>
</reference>
<name>A0A2A7N3G1_MYCAG</name>
<protein>
    <submittedName>
        <fullName evidence="8">(2Fe-2S)-binding protein</fullName>
    </submittedName>
</protein>
<dbReference type="InterPro" id="IPR017941">
    <property type="entry name" value="Rieske_2Fe-2S"/>
</dbReference>
<dbReference type="InterPro" id="IPR036922">
    <property type="entry name" value="Rieske_2Fe-2S_sf"/>
</dbReference>
<comment type="caution">
    <text evidence="8">The sequence shown here is derived from an EMBL/GenBank/DDBJ whole genome shotgun (WGS) entry which is preliminary data.</text>
</comment>
<dbReference type="Gene3D" id="2.102.10.10">
    <property type="entry name" value="Rieske [2Fe-2S] iron-sulphur domain"/>
    <property type="match status" value="1"/>
</dbReference>
<evidence type="ECO:0000313" key="10">
    <source>
        <dbReference type="Proteomes" id="UP000465302"/>
    </source>
</evidence>
<dbReference type="GO" id="GO:0051537">
    <property type="term" value="F:2 iron, 2 sulfur cluster binding"/>
    <property type="evidence" value="ECO:0007669"/>
    <property type="project" value="UniProtKB-KW"/>
</dbReference>
<reference evidence="7" key="3">
    <citation type="submission" date="2020-02" db="EMBL/GenBank/DDBJ databases">
        <authorList>
            <person name="Matsumoto Y."/>
            <person name="Motooka D."/>
            <person name="Nakamura S."/>
        </authorList>
    </citation>
    <scope>NUCLEOTIDE SEQUENCE</scope>
    <source>
        <strain evidence="7">JCM 6377</strain>
    </source>
</reference>
<feature type="domain" description="Rieske" evidence="6">
    <location>
        <begin position="127"/>
        <end position="224"/>
    </location>
</feature>
<dbReference type="GO" id="GO:0016705">
    <property type="term" value="F:oxidoreductase activity, acting on paired donors, with incorporation or reduction of molecular oxygen"/>
    <property type="evidence" value="ECO:0007669"/>
    <property type="project" value="UniProtKB-ARBA"/>
</dbReference>
<dbReference type="SUPFAM" id="SSF50022">
    <property type="entry name" value="ISP domain"/>
    <property type="match status" value="1"/>
</dbReference>
<dbReference type="Pfam" id="PF00355">
    <property type="entry name" value="Rieske"/>
    <property type="match status" value="1"/>
</dbReference>
<keyword evidence="5" id="KW-1133">Transmembrane helix</keyword>
<sequence>MSGRTVRRFVDNLLNNRRSERAHPDDIEAREMKTAIQLRAARAGSDAPREEFVTELHRRLTAHLEEGGDIRRAGTGTRRAVLVGTGLAAASAAGGIVIGRNLLTPNRSPSQGAPPPQTELEPNAGAWYAVGRSAELPDGGALAFDVGAVNGFVHRSDAQLEAVSGVCTHQGCKLWLDSAEGRLRCPCHSTSFSLQGETMTHQLPTAPAPLPKLQVREIDGMIQVFAPTKPA</sequence>
<evidence type="ECO:0000313" key="8">
    <source>
        <dbReference type="EMBL" id="PEG38434.1"/>
    </source>
</evidence>
<feature type="transmembrane region" description="Helical" evidence="5">
    <location>
        <begin position="80"/>
        <end position="99"/>
    </location>
</feature>
<reference evidence="7 10" key="2">
    <citation type="journal article" date="2019" name="Emerg. Microbes Infect.">
        <title>Comprehensive subspecies identification of 175 nontuberculous mycobacteria species based on 7547 genomic profiles.</title>
        <authorList>
            <person name="Matsumoto Y."/>
            <person name="Kinjo T."/>
            <person name="Motooka D."/>
            <person name="Nabeya D."/>
            <person name="Jung N."/>
            <person name="Uechi K."/>
            <person name="Horii T."/>
            <person name="Iida T."/>
            <person name="Fujita J."/>
            <person name="Nakamura S."/>
        </authorList>
    </citation>
    <scope>NUCLEOTIDE SEQUENCE [LARGE SCALE GENOMIC DNA]</scope>
    <source>
        <strain evidence="7 10">JCM 6377</strain>
    </source>
</reference>
<dbReference type="PROSITE" id="PS51296">
    <property type="entry name" value="RIESKE"/>
    <property type="match status" value="1"/>
</dbReference>
<evidence type="ECO:0000256" key="4">
    <source>
        <dbReference type="ARBA" id="ARBA00023014"/>
    </source>
</evidence>
<keyword evidence="1" id="KW-0001">2Fe-2S</keyword>
<organism evidence="8 9">
    <name type="scientific">Mycolicibacterium agri</name>
    <name type="common">Mycobacterium agri</name>
    <dbReference type="NCBI Taxonomy" id="36811"/>
    <lineage>
        <taxon>Bacteria</taxon>
        <taxon>Bacillati</taxon>
        <taxon>Actinomycetota</taxon>
        <taxon>Actinomycetes</taxon>
        <taxon>Mycobacteriales</taxon>
        <taxon>Mycobacteriaceae</taxon>
        <taxon>Mycolicibacterium</taxon>
    </lineage>
</organism>
<dbReference type="GO" id="GO:0046872">
    <property type="term" value="F:metal ion binding"/>
    <property type="evidence" value="ECO:0007669"/>
    <property type="project" value="UniProtKB-KW"/>
</dbReference>
<keyword evidence="5" id="KW-0472">Membrane</keyword>
<evidence type="ECO:0000256" key="5">
    <source>
        <dbReference type="SAM" id="Phobius"/>
    </source>
</evidence>
<accession>A0A2A7N3G1</accession>
<keyword evidence="9" id="KW-1185">Reference proteome</keyword>
<dbReference type="RefSeq" id="WP_097940575.1">
    <property type="nucleotide sequence ID" value="NZ_BLKS01000001.1"/>
</dbReference>
<dbReference type="CDD" id="cd03467">
    <property type="entry name" value="Rieske"/>
    <property type="match status" value="1"/>
</dbReference>
<dbReference type="Proteomes" id="UP000220914">
    <property type="component" value="Unassembled WGS sequence"/>
</dbReference>
<keyword evidence="2" id="KW-0479">Metal-binding</keyword>
<evidence type="ECO:0000256" key="2">
    <source>
        <dbReference type="ARBA" id="ARBA00022723"/>
    </source>
</evidence>
<keyword evidence="5" id="KW-0812">Transmembrane</keyword>
<evidence type="ECO:0000313" key="9">
    <source>
        <dbReference type="Proteomes" id="UP000220914"/>
    </source>
</evidence>
<keyword evidence="3" id="KW-0408">Iron</keyword>
<dbReference type="EMBL" id="PDCP01000020">
    <property type="protein sequence ID" value="PEG38434.1"/>
    <property type="molecule type" value="Genomic_DNA"/>
</dbReference>
<evidence type="ECO:0000256" key="3">
    <source>
        <dbReference type="ARBA" id="ARBA00023004"/>
    </source>
</evidence>
<gene>
    <name evidence="8" type="ORF">CQY20_13450</name>
    <name evidence="7" type="ORF">MAGR_53240</name>
</gene>
<dbReference type="OrthoDB" id="9767869at2"/>
<evidence type="ECO:0000259" key="6">
    <source>
        <dbReference type="PROSITE" id="PS51296"/>
    </source>
</evidence>
<keyword evidence="4" id="KW-0411">Iron-sulfur</keyword>
<dbReference type="Proteomes" id="UP000465302">
    <property type="component" value="Unassembled WGS sequence"/>
</dbReference>